<dbReference type="Pfam" id="PF12697">
    <property type="entry name" value="Abhydrolase_6"/>
    <property type="match status" value="1"/>
</dbReference>
<dbReference type="KEGG" id="aprc:113873141"/>
<dbReference type="GeneID" id="113873141"/>
<protein>
    <submittedName>
        <fullName evidence="4">Uncharacterized protein LOC113873141</fullName>
    </submittedName>
</protein>
<name>A0A8B8MI85_ABRPR</name>
<feature type="chain" id="PRO_5034587433" evidence="1">
    <location>
        <begin position="24"/>
        <end position="340"/>
    </location>
</feature>
<dbReference type="Gene3D" id="3.40.50.1820">
    <property type="entry name" value="alpha/beta hydrolase"/>
    <property type="match status" value="1"/>
</dbReference>
<reference evidence="4" key="2">
    <citation type="submission" date="2025-08" db="UniProtKB">
        <authorList>
            <consortium name="RefSeq"/>
        </authorList>
    </citation>
    <scope>IDENTIFICATION</scope>
    <source>
        <tissue evidence="4">Young leaves</tissue>
    </source>
</reference>
<keyword evidence="1" id="KW-0732">Signal</keyword>
<dbReference type="OrthoDB" id="294702at2759"/>
<proteinExistence type="predicted"/>
<dbReference type="RefSeq" id="XP_027366939.1">
    <property type="nucleotide sequence ID" value="XM_027511138.1"/>
</dbReference>
<organism evidence="3 4">
    <name type="scientific">Abrus precatorius</name>
    <name type="common">Indian licorice</name>
    <name type="synonym">Glycine abrus</name>
    <dbReference type="NCBI Taxonomy" id="3816"/>
    <lineage>
        <taxon>Eukaryota</taxon>
        <taxon>Viridiplantae</taxon>
        <taxon>Streptophyta</taxon>
        <taxon>Embryophyta</taxon>
        <taxon>Tracheophyta</taxon>
        <taxon>Spermatophyta</taxon>
        <taxon>Magnoliopsida</taxon>
        <taxon>eudicotyledons</taxon>
        <taxon>Gunneridae</taxon>
        <taxon>Pentapetalae</taxon>
        <taxon>rosids</taxon>
        <taxon>fabids</taxon>
        <taxon>Fabales</taxon>
        <taxon>Fabaceae</taxon>
        <taxon>Papilionoideae</taxon>
        <taxon>50 kb inversion clade</taxon>
        <taxon>NPAAA clade</taxon>
        <taxon>indigoferoid/millettioid clade</taxon>
        <taxon>Abreae</taxon>
        <taxon>Abrus</taxon>
    </lineage>
</organism>
<keyword evidence="3" id="KW-1185">Reference proteome</keyword>
<dbReference type="PANTHER" id="PTHR45763:SF61">
    <property type="entry name" value="AB HYDROLASE-1 DOMAIN-CONTAINING PROTEIN"/>
    <property type="match status" value="1"/>
</dbReference>
<sequence length="340" mass="38260">MYRKIGGMMLIGLLAFAYKEIQAPPARTCGSAGGPPITAPRIKLRDGRHLAYAEYGVPREVAKNKIVFLHAFASSRHDTMVATSLPQGLLEELGAYIVSFDRAGYGESDPDPNRTVKSLALDVEELADKLGLGAKFYVMGFSMGGQAVWGCLKFIPHRLAGATLLTPVVNYWWHNIPKNMSTKAFYEQPKQDQWSLRVTHYVPWLTHWWLTQKWFPSSSVVQLNPAVFSHQDLSILSNLFRPHQSQVQQQGDAESVCRDSIVGFGSWDFDPLDIDNPFPDNEGHVHLWQGDDDHLIPVMLQRYIAQNIPWIQYHELSGAGHMFPYLEEVSAAIIKTQLAD</sequence>
<accession>A0A8B8MI85</accession>
<evidence type="ECO:0000259" key="2">
    <source>
        <dbReference type="Pfam" id="PF12697"/>
    </source>
</evidence>
<evidence type="ECO:0000256" key="1">
    <source>
        <dbReference type="SAM" id="SignalP"/>
    </source>
</evidence>
<feature type="signal peptide" evidence="1">
    <location>
        <begin position="1"/>
        <end position="23"/>
    </location>
</feature>
<dbReference type="InterPro" id="IPR000073">
    <property type="entry name" value="AB_hydrolase_1"/>
</dbReference>
<reference evidence="3" key="1">
    <citation type="journal article" date="2019" name="Toxins">
        <title>Detection of Abrin-Like and Prepropulchellin-Like Toxin Genes and Transcripts Using Whole Genome Sequencing and Full-Length Transcript Sequencing of Abrus precatorius.</title>
        <authorList>
            <person name="Hovde B.T."/>
            <person name="Daligault H.E."/>
            <person name="Hanschen E.R."/>
            <person name="Kunde Y.A."/>
            <person name="Johnson M.B."/>
            <person name="Starkenburg S.R."/>
            <person name="Johnson S.L."/>
        </authorList>
    </citation>
    <scope>NUCLEOTIDE SEQUENCE [LARGE SCALE GENOMIC DNA]</scope>
</reference>
<dbReference type="PANTHER" id="PTHR45763">
    <property type="entry name" value="HYDROLASE, ALPHA/BETA FOLD FAMILY PROTEIN, EXPRESSED-RELATED"/>
    <property type="match status" value="1"/>
</dbReference>
<evidence type="ECO:0000313" key="4">
    <source>
        <dbReference type="RefSeq" id="XP_027366939.1"/>
    </source>
</evidence>
<dbReference type="Proteomes" id="UP000694853">
    <property type="component" value="Unplaced"/>
</dbReference>
<feature type="domain" description="AB hydrolase-1" evidence="2">
    <location>
        <begin position="66"/>
        <end position="328"/>
    </location>
</feature>
<dbReference type="SUPFAM" id="SSF53474">
    <property type="entry name" value="alpha/beta-Hydrolases"/>
    <property type="match status" value="1"/>
</dbReference>
<gene>
    <name evidence="4" type="primary">LOC113873141</name>
</gene>
<dbReference type="InterPro" id="IPR029058">
    <property type="entry name" value="AB_hydrolase_fold"/>
</dbReference>
<dbReference type="FunFam" id="3.40.50.1820:FF:000270">
    <property type="entry name" value="Alpha/beta-Hydrolases superfamily protein"/>
    <property type="match status" value="1"/>
</dbReference>
<dbReference type="AlphaFoldDB" id="A0A8B8MI85"/>
<evidence type="ECO:0000313" key="3">
    <source>
        <dbReference type="Proteomes" id="UP000694853"/>
    </source>
</evidence>